<comment type="caution">
    <text evidence="4">The sequence shown here is derived from an EMBL/GenBank/DDBJ whole genome shotgun (WGS) entry which is preliminary data.</text>
</comment>
<dbReference type="EMBL" id="JAERTY010000012">
    <property type="protein sequence ID" value="MBL1411026.1"/>
    <property type="molecule type" value="Genomic_DNA"/>
</dbReference>
<accession>A0ABS1RB11</accession>
<dbReference type="Proteomes" id="UP000625283">
    <property type="component" value="Unassembled WGS sequence"/>
</dbReference>
<evidence type="ECO:0000259" key="3">
    <source>
        <dbReference type="Pfam" id="PF16344"/>
    </source>
</evidence>
<reference evidence="4 5" key="1">
    <citation type="submission" date="2021-01" db="EMBL/GenBank/DDBJ databases">
        <title>C459-1 draft genome sequence.</title>
        <authorList>
            <person name="Zhang X.-F."/>
        </authorList>
    </citation>
    <scope>NUCLEOTIDE SEQUENCE [LARGE SCALE GENOMIC DNA]</scope>
    <source>
        <strain evidence="5">C459-1</strain>
    </source>
</reference>
<dbReference type="RefSeq" id="WP_202104759.1">
    <property type="nucleotide sequence ID" value="NZ_JAERTY010000012.1"/>
</dbReference>
<dbReference type="InterPro" id="IPR012373">
    <property type="entry name" value="Ferrdict_sens_TM"/>
</dbReference>
<evidence type="ECO:0000256" key="1">
    <source>
        <dbReference type="SAM" id="Phobius"/>
    </source>
</evidence>
<evidence type="ECO:0000313" key="5">
    <source>
        <dbReference type="Proteomes" id="UP000625283"/>
    </source>
</evidence>
<keyword evidence="5" id="KW-1185">Reference proteome</keyword>
<dbReference type="Gene3D" id="2.60.120.1440">
    <property type="match status" value="1"/>
</dbReference>
<dbReference type="InterPro" id="IPR032508">
    <property type="entry name" value="FecR_C"/>
</dbReference>
<gene>
    <name evidence="4" type="ORF">JKG61_19870</name>
</gene>
<dbReference type="PANTHER" id="PTHR30273:SF2">
    <property type="entry name" value="PROTEIN FECR"/>
    <property type="match status" value="1"/>
</dbReference>
<dbReference type="PANTHER" id="PTHR30273">
    <property type="entry name" value="PERIPLASMIC SIGNAL SENSOR AND SIGMA FACTOR ACTIVATOR FECR-RELATED"/>
    <property type="match status" value="1"/>
</dbReference>
<keyword evidence="1" id="KW-0472">Membrane</keyword>
<feature type="transmembrane region" description="Helical" evidence="1">
    <location>
        <begin position="87"/>
        <end position="108"/>
    </location>
</feature>
<feature type="domain" description="Protein FecR C-terminal" evidence="3">
    <location>
        <begin position="327"/>
        <end position="395"/>
    </location>
</feature>
<protein>
    <submittedName>
        <fullName evidence="4">FecR domain-containing protein</fullName>
    </submittedName>
</protein>
<organism evidence="4 5">
    <name type="scientific">Sphingobacterium faecale</name>
    <dbReference type="NCBI Taxonomy" id="2803775"/>
    <lineage>
        <taxon>Bacteria</taxon>
        <taxon>Pseudomonadati</taxon>
        <taxon>Bacteroidota</taxon>
        <taxon>Sphingobacteriia</taxon>
        <taxon>Sphingobacteriales</taxon>
        <taxon>Sphingobacteriaceae</taxon>
        <taxon>Sphingobacterium</taxon>
    </lineage>
</organism>
<evidence type="ECO:0000313" key="4">
    <source>
        <dbReference type="EMBL" id="MBL1411026.1"/>
    </source>
</evidence>
<keyword evidence="1" id="KW-0812">Transmembrane</keyword>
<name>A0ABS1RB11_9SPHI</name>
<keyword evidence="1" id="KW-1133">Transmembrane helix</keyword>
<sequence length="397" mass="45504">MDKKELYILVRRYRKGTIDADSLARLNLFLETEEGRRLLEETWDDELEPAYYIGDDLVRSRVFQKIANDSRIIPELTTGRSAIRTKWYRISAAAALLLIGAVCAVWWYSNEETAKNRLAMQETETIMPGSNRARIQFEDGSFIELDEIMSDTVLADRGLRIFKRADGSISYAYDDNKAVQRELYNTIVTPRGGEYSLTLPDGSKVWLNAATKLRYPLQFEDDNRTIELDGEAYFEIVKQKNENHAVPFYVVSGNQKVEVLGTQFNVNTYGAMYKTTLVEGSVAMHYKGLSGNHTLKPSQQAVFSVQTGTSTVQYVDPSYSIAWRSGKFAFDNVSIYEVMEEIARWYDIEVSFDGDMSTVRYSGSISRFEKFEQLLQLIEWTDLVTFKVDGRRITVMK</sequence>
<dbReference type="Gene3D" id="3.55.50.30">
    <property type="match status" value="1"/>
</dbReference>
<evidence type="ECO:0000259" key="2">
    <source>
        <dbReference type="Pfam" id="PF04773"/>
    </source>
</evidence>
<feature type="domain" description="FecR protein" evidence="2">
    <location>
        <begin position="186"/>
        <end position="282"/>
    </location>
</feature>
<dbReference type="InterPro" id="IPR006860">
    <property type="entry name" value="FecR"/>
</dbReference>
<dbReference type="Pfam" id="PF16344">
    <property type="entry name" value="FecR_C"/>
    <property type="match status" value="1"/>
</dbReference>
<dbReference type="Pfam" id="PF04773">
    <property type="entry name" value="FecR"/>
    <property type="match status" value="1"/>
</dbReference>
<proteinExistence type="predicted"/>